<dbReference type="NCBIfam" id="NF001924">
    <property type="entry name" value="PRK00702.1"/>
    <property type="match status" value="1"/>
</dbReference>
<reference evidence="4 5" key="1">
    <citation type="journal article" date="1992" name="Int. J. Syst. Bacteriol.">
        <title>Sphingobacterium antarcticus sp. nov. a Psychrotrophic Bacterium from the Soils of Schirmacher Oasis, Antarctica.</title>
        <authorList>
            <person name="Shivaji S."/>
            <person name="Ray M.K."/>
            <person name="Rao N.S."/>
            <person name="Saiserr L."/>
            <person name="Jagannadham M.V."/>
            <person name="Kumar G.S."/>
            <person name="Reddy G."/>
            <person name="Bhargava P.M."/>
        </authorList>
    </citation>
    <scope>NUCLEOTIDE SEQUENCE [LARGE SCALE GENOMIC DNA]</scope>
    <source>
        <strain evidence="4 5">4BY</strain>
    </source>
</reference>
<feature type="binding site" evidence="3">
    <location>
        <begin position="84"/>
        <end position="87"/>
    </location>
    <ligand>
        <name>substrate</name>
    </ligand>
</feature>
<comment type="subunit">
    <text evidence="3">Homodimer.</text>
</comment>
<dbReference type="PANTHER" id="PTHR11934:SF0">
    <property type="entry name" value="RIBOSE-5-PHOSPHATE ISOMERASE"/>
    <property type="match status" value="1"/>
</dbReference>
<dbReference type="CDD" id="cd01398">
    <property type="entry name" value="RPI_A"/>
    <property type="match status" value="1"/>
</dbReference>
<comment type="caution">
    <text evidence="4">The sequence shown here is derived from an EMBL/GenBank/DDBJ whole genome shotgun (WGS) entry which is preliminary data.</text>
</comment>
<sequence length="226" mass="24542">MNWSEQEKKNSALEAVKQIKDHQIIGLGTGSTAFYAIQAVGELVKSGMSLQAVATSVHTENMAAELGIKLLKPEEVKEIDLTIDGADEFDSALNLIKGGGGALFREKIVASLSKKEIIIADSSKMVERLGKFKIPVEVVPFGLSYVTQQLKKAGAICYLRERNDKVFLTDNQNYIIDADFGLLDDPAALAEKLNQIEGVVAHGLFIHLATQVIMGKGDHVVIYDGN</sequence>
<dbReference type="InterPro" id="IPR020672">
    <property type="entry name" value="Ribose5P_isomerase_typA_subgr"/>
</dbReference>
<feature type="binding site" evidence="3">
    <location>
        <begin position="97"/>
        <end position="100"/>
    </location>
    <ligand>
        <name>substrate</name>
    </ligand>
</feature>
<dbReference type="eggNOG" id="COG0120">
    <property type="taxonomic scope" value="Bacteria"/>
</dbReference>
<evidence type="ECO:0000313" key="4">
    <source>
        <dbReference type="EMBL" id="KEQ30562.1"/>
    </source>
</evidence>
<dbReference type="SUPFAM" id="SSF100950">
    <property type="entry name" value="NagB/RpiA/CoA transferase-like"/>
    <property type="match status" value="1"/>
</dbReference>
<comment type="catalytic activity">
    <reaction evidence="1 3">
        <text>aldehydo-D-ribose 5-phosphate = D-ribulose 5-phosphate</text>
        <dbReference type="Rhea" id="RHEA:14657"/>
        <dbReference type="ChEBI" id="CHEBI:58121"/>
        <dbReference type="ChEBI" id="CHEBI:58273"/>
        <dbReference type="EC" id="5.3.1.6"/>
    </reaction>
</comment>
<dbReference type="Proteomes" id="UP000028007">
    <property type="component" value="Unassembled WGS sequence"/>
</dbReference>
<dbReference type="GO" id="GO:0009052">
    <property type="term" value="P:pentose-phosphate shunt, non-oxidative branch"/>
    <property type="evidence" value="ECO:0007669"/>
    <property type="project" value="UniProtKB-UniRule"/>
</dbReference>
<gene>
    <name evidence="3" type="primary">rpiA</name>
    <name evidence="4" type="ORF">N180_12920</name>
</gene>
<dbReference type="PANTHER" id="PTHR11934">
    <property type="entry name" value="RIBOSE-5-PHOSPHATE ISOMERASE"/>
    <property type="match status" value="1"/>
</dbReference>
<dbReference type="InterPro" id="IPR037171">
    <property type="entry name" value="NagB/RpiA_transferase-like"/>
</dbReference>
<dbReference type="NCBIfam" id="TIGR00021">
    <property type="entry name" value="rpiA"/>
    <property type="match status" value="1"/>
</dbReference>
<protein>
    <recommendedName>
        <fullName evidence="3">Ribose-5-phosphate isomerase A</fullName>
        <ecNumber evidence="3">5.3.1.6</ecNumber>
    </recommendedName>
    <alternativeName>
        <fullName evidence="3">Phosphoriboisomerase A</fullName>
        <shortName evidence="3">PRI</shortName>
    </alternativeName>
</protein>
<dbReference type="AlphaFoldDB" id="A0A081PIN9"/>
<dbReference type="UniPathway" id="UPA00115">
    <property type="reaction ID" value="UER00412"/>
</dbReference>
<dbReference type="OrthoDB" id="5870696at2"/>
<feature type="binding site" evidence="3">
    <location>
        <position position="124"/>
    </location>
    <ligand>
        <name>substrate</name>
    </ligand>
</feature>
<evidence type="ECO:0000256" key="1">
    <source>
        <dbReference type="ARBA" id="ARBA00001713"/>
    </source>
</evidence>
<accession>A0A081PIN9</accession>
<feature type="binding site" evidence="3">
    <location>
        <begin position="29"/>
        <end position="32"/>
    </location>
    <ligand>
        <name>substrate</name>
    </ligand>
</feature>
<keyword evidence="2 3" id="KW-0413">Isomerase</keyword>
<feature type="active site" description="Proton acceptor" evidence="3">
    <location>
        <position position="106"/>
    </location>
</feature>
<dbReference type="Gene3D" id="3.30.70.260">
    <property type="match status" value="1"/>
</dbReference>
<dbReference type="FunFam" id="3.40.50.1360:FF:000001">
    <property type="entry name" value="Ribose-5-phosphate isomerase A"/>
    <property type="match status" value="1"/>
</dbReference>
<dbReference type="Pfam" id="PF06026">
    <property type="entry name" value="Rib_5-P_isom_A"/>
    <property type="match status" value="1"/>
</dbReference>
<dbReference type="GO" id="GO:0005829">
    <property type="term" value="C:cytosol"/>
    <property type="evidence" value="ECO:0007669"/>
    <property type="project" value="TreeGrafter"/>
</dbReference>
<name>A0A081PIN9_9SPHI</name>
<comment type="similarity">
    <text evidence="3">Belongs to the ribose 5-phosphate isomerase family.</text>
</comment>
<dbReference type="EMBL" id="JNFF01000034">
    <property type="protein sequence ID" value="KEQ30562.1"/>
    <property type="molecule type" value="Genomic_DNA"/>
</dbReference>
<organism evidence="4 5">
    <name type="scientific">Pedobacter antarcticus 4BY</name>
    <dbReference type="NCBI Taxonomy" id="1358423"/>
    <lineage>
        <taxon>Bacteria</taxon>
        <taxon>Pseudomonadati</taxon>
        <taxon>Bacteroidota</taxon>
        <taxon>Sphingobacteriia</taxon>
        <taxon>Sphingobacteriales</taxon>
        <taxon>Sphingobacteriaceae</taxon>
        <taxon>Pedobacter</taxon>
    </lineage>
</organism>
<dbReference type="GO" id="GO:0004751">
    <property type="term" value="F:ribose-5-phosphate isomerase activity"/>
    <property type="evidence" value="ECO:0007669"/>
    <property type="project" value="UniProtKB-UniRule"/>
</dbReference>
<comment type="function">
    <text evidence="3">Catalyzes the reversible conversion of ribose-5-phosphate to ribulose 5-phosphate.</text>
</comment>
<dbReference type="SUPFAM" id="SSF75445">
    <property type="entry name" value="D-ribose-5-phosphate isomerase (RpiA), lid domain"/>
    <property type="match status" value="1"/>
</dbReference>
<evidence type="ECO:0000313" key="5">
    <source>
        <dbReference type="Proteomes" id="UP000028007"/>
    </source>
</evidence>
<keyword evidence="5" id="KW-1185">Reference proteome</keyword>
<comment type="pathway">
    <text evidence="3">Carbohydrate degradation; pentose phosphate pathway; D-ribose 5-phosphate from D-ribulose 5-phosphate (non-oxidative stage): step 1/1.</text>
</comment>
<dbReference type="HAMAP" id="MF_00170">
    <property type="entry name" value="Rib_5P_isom_A"/>
    <property type="match status" value="1"/>
</dbReference>
<dbReference type="InterPro" id="IPR004788">
    <property type="entry name" value="Ribose5P_isomerase_type_A"/>
</dbReference>
<evidence type="ECO:0000256" key="3">
    <source>
        <dbReference type="HAMAP-Rule" id="MF_00170"/>
    </source>
</evidence>
<evidence type="ECO:0000256" key="2">
    <source>
        <dbReference type="ARBA" id="ARBA00023235"/>
    </source>
</evidence>
<dbReference type="EC" id="5.3.1.6" evidence="3"/>
<proteinExistence type="inferred from homology"/>
<dbReference type="Gene3D" id="3.40.50.1360">
    <property type="match status" value="1"/>
</dbReference>
<dbReference type="GO" id="GO:0006014">
    <property type="term" value="P:D-ribose metabolic process"/>
    <property type="evidence" value="ECO:0007669"/>
    <property type="project" value="TreeGrafter"/>
</dbReference>